<accession>A0A5C3QTH4</accession>
<keyword evidence="2 5" id="KW-0812">Transmembrane</keyword>
<evidence type="ECO:0000256" key="1">
    <source>
        <dbReference type="ARBA" id="ARBA00004370"/>
    </source>
</evidence>
<dbReference type="GO" id="GO:0016491">
    <property type="term" value="F:oxidoreductase activity"/>
    <property type="evidence" value="ECO:0007669"/>
    <property type="project" value="InterPro"/>
</dbReference>
<keyword evidence="8" id="KW-1185">Reference proteome</keyword>
<dbReference type="PANTHER" id="PTHR11863">
    <property type="entry name" value="STEROL DESATURASE"/>
    <property type="match status" value="1"/>
</dbReference>
<keyword evidence="3 5" id="KW-1133">Transmembrane helix</keyword>
<dbReference type="Pfam" id="PF04116">
    <property type="entry name" value="FA_hydroxylase"/>
    <property type="match status" value="1"/>
</dbReference>
<feature type="transmembrane region" description="Helical" evidence="5">
    <location>
        <begin position="151"/>
        <end position="171"/>
    </location>
</feature>
<evidence type="ECO:0000313" key="8">
    <source>
        <dbReference type="Proteomes" id="UP000305067"/>
    </source>
</evidence>
<dbReference type="GO" id="GO:0016020">
    <property type="term" value="C:membrane"/>
    <property type="evidence" value="ECO:0007669"/>
    <property type="project" value="UniProtKB-SubCell"/>
</dbReference>
<keyword evidence="4 5" id="KW-0472">Membrane</keyword>
<comment type="subcellular location">
    <subcellularLocation>
        <location evidence="1">Membrane</location>
    </subcellularLocation>
</comment>
<evidence type="ECO:0000256" key="2">
    <source>
        <dbReference type="ARBA" id="ARBA00022692"/>
    </source>
</evidence>
<feature type="transmembrane region" description="Helical" evidence="5">
    <location>
        <begin position="114"/>
        <end position="131"/>
    </location>
</feature>
<evidence type="ECO:0000313" key="7">
    <source>
        <dbReference type="EMBL" id="TFL04160.1"/>
    </source>
</evidence>
<dbReference type="STRING" id="1884261.A0A5C3QTH4"/>
<protein>
    <submittedName>
        <fullName evidence="7">C5-sterol desaturase</fullName>
    </submittedName>
</protein>
<dbReference type="EMBL" id="ML178819">
    <property type="protein sequence ID" value="TFL04160.1"/>
    <property type="molecule type" value="Genomic_DNA"/>
</dbReference>
<gene>
    <name evidence="7" type="ORF">BDV98DRAFT_544858</name>
</gene>
<dbReference type="InterPro" id="IPR006694">
    <property type="entry name" value="Fatty_acid_hydroxylase"/>
</dbReference>
<dbReference type="OrthoDB" id="6354873at2759"/>
<dbReference type="Proteomes" id="UP000305067">
    <property type="component" value="Unassembled WGS sequence"/>
</dbReference>
<dbReference type="GO" id="GO:0008610">
    <property type="term" value="P:lipid biosynthetic process"/>
    <property type="evidence" value="ECO:0007669"/>
    <property type="project" value="InterPro"/>
</dbReference>
<feature type="transmembrane region" description="Helical" evidence="5">
    <location>
        <begin position="67"/>
        <end position="93"/>
    </location>
</feature>
<name>A0A5C3QTH4_9AGAR</name>
<dbReference type="InterPro" id="IPR050307">
    <property type="entry name" value="Sterol_Desaturase_Related"/>
</dbReference>
<feature type="domain" description="Fatty acid hydroxylase" evidence="6">
    <location>
        <begin position="157"/>
        <end position="284"/>
    </location>
</feature>
<organism evidence="7 8">
    <name type="scientific">Pterulicium gracile</name>
    <dbReference type="NCBI Taxonomy" id="1884261"/>
    <lineage>
        <taxon>Eukaryota</taxon>
        <taxon>Fungi</taxon>
        <taxon>Dikarya</taxon>
        <taxon>Basidiomycota</taxon>
        <taxon>Agaricomycotina</taxon>
        <taxon>Agaricomycetes</taxon>
        <taxon>Agaricomycetidae</taxon>
        <taxon>Agaricales</taxon>
        <taxon>Pleurotineae</taxon>
        <taxon>Pterulaceae</taxon>
        <taxon>Pterulicium</taxon>
    </lineage>
</organism>
<evidence type="ECO:0000259" key="6">
    <source>
        <dbReference type="Pfam" id="PF04116"/>
    </source>
</evidence>
<evidence type="ECO:0000256" key="3">
    <source>
        <dbReference type="ARBA" id="ARBA00022989"/>
    </source>
</evidence>
<sequence>MDIILNVADYLVFDKIYASILPYNNSTGPRLSTPLHTLPGNPLPIPELLPETALSYWARDYVVRQTISLSFVTVAGIMFLYFTFAGLSYKYLFNHDMMHHPKFLKNQVKLEIQSSMRAFPAITFLTLPWFVAEVMGYSKLYDEVSEYGWGYFFLSIAMYLLFTDYLIYWIHRIEHIPVIYKHVHKPHHKWVIPTPFASHAFHPIDGYAQSIPYHLFIFIFPLHRKLYLGLFVAVNFWSIFIHDSDMITGGALEKVINGPAHHTMHHLYFTCNYGQYFTWADRVGKSYRQPDSSLDPMLEVKLRQNKEAAAAISVADAGVSVSALGKNKSE</sequence>
<evidence type="ECO:0000256" key="4">
    <source>
        <dbReference type="ARBA" id="ARBA00023136"/>
    </source>
</evidence>
<reference evidence="7 8" key="1">
    <citation type="journal article" date="2019" name="Nat. Ecol. Evol.">
        <title>Megaphylogeny resolves global patterns of mushroom evolution.</title>
        <authorList>
            <person name="Varga T."/>
            <person name="Krizsan K."/>
            <person name="Foldi C."/>
            <person name="Dima B."/>
            <person name="Sanchez-Garcia M."/>
            <person name="Sanchez-Ramirez S."/>
            <person name="Szollosi G.J."/>
            <person name="Szarkandi J.G."/>
            <person name="Papp V."/>
            <person name="Albert L."/>
            <person name="Andreopoulos W."/>
            <person name="Angelini C."/>
            <person name="Antonin V."/>
            <person name="Barry K.W."/>
            <person name="Bougher N.L."/>
            <person name="Buchanan P."/>
            <person name="Buyck B."/>
            <person name="Bense V."/>
            <person name="Catcheside P."/>
            <person name="Chovatia M."/>
            <person name="Cooper J."/>
            <person name="Damon W."/>
            <person name="Desjardin D."/>
            <person name="Finy P."/>
            <person name="Geml J."/>
            <person name="Haridas S."/>
            <person name="Hughes K."/>
            <person name="Justo A."/>
            <person name="Karasinski D."/>
            <person name="Kautmanova I."/>
            <person name="Kiss B."/>
            <person name="Kocsube S."/>
            <person name="Kotiranta H."/>
            <person name="LaButti K.M."/>
            <person name="Lechner B.E."/>
            <person name="Liimatainen K."/>
            <person name="Lipzen A."/>
            <person name="Lukacs Z."/>
            <person name="Mihaltcheva S."/>
            <person name="Morgado L.N."/>
            <person name="Niskanen T."/>
            <person name="Noordeloos M.E."/>
            <person name="Ohm R.A."/>
            <person name="Ortiz-Santana B."/>
            <person name="Ovrebo C."/>
            <person name="Racz N."/>
            <person name="Riley R."/>
            <person name="Savchenko A."/>
            <person name="Shiryaev A."/>
            <person name="Soop K."/>
            <person name="Spirin V."/>
            <person name="Szebenyi C."/>
            <person name="Tomsovsky M."/>
            <person name="Tulloss R.E."/>
            <person name="Uehling J."/>
            <person name="Grigoriev I.V."/>
            <person name="Vagvolgyi C."/>
            <person name="Papp T."/>
            <person name="Martin F.M."/>
            <person name="Miettinen O."/>
            <person name="Hibbett D.S."/>
            <person name="Nagy L.G."/>
        </authorList>
    </citation>
    <scope>NUCLEOTIDE SEQUENCE [LARGE SCALE GENOMIC DNA]</scope>
    <source>
        <strain evidence="7 8">CBS 309.79</strain>
    </source>
</reference>
<evidence type="ECO:0000256" key="5">
    <source>
        <dbReference type="SAM" id="Phobius"/>
    </source>
</evidence>
<dbReference type="AlphaFoldDB" id="A0A5C3QTH4"/>
<proteinExistence type="predicted"/>
<dbReference type="GO" id="GO:0005506">
    <property type="term" value="F:iron ion binding"/>
    <property type="evidence" value="ECO:0007669"/>
    <property type="project" value="InterPro"/>
</dbReference>